<evidence type="ECO:0000313" key="1">
    <source>
        <dbReference type="EMBL" id="KTD56400.1"/>
    </source>
</evidence>
<proteinExistence type="predicted"/>
<organism evidence="1 2">
    <name type="scientific">Legionella shakespearei DSM 23087</name>
    <dbReference type="NCBI Taxonomy" id="1122169"/>
    <lineage>
        <taxon>Bacteria</taxon>
        <taxon>Pseudomonadati</taxon>
        <taxon>Pseudomonadota</taxon>
        <taxon>Gammaproteobacteria</taxon>
        <taxon>Legionellales</taxon>
        <taxon>Legionellaceae</taxon>
        <taxon>Legionella</taxon>
    </lineage>
</organism>
<dbReference type="EMBL" id="LNYW01000074">
    <property type="protein sequence ID" value="KTD56400.1"/>
    <property type="molecule type" value="Genomic_DNA"/>
</dbReference>
<evidence type="ECO:0000313" key="2">
    <source>
        <dbReference type="Proteomes" id="UP000054600"/>
    </source>
</evidence>
<dbReference type="eggNOG" id="ENOG50307EJ">
    <property type="taxonomic scope" value="Bacteria"/>
</dbReference>
<protein>
    <submittedName>
        <fullName evidence="1">Uncharacterized protein</fullName>
    </submittedName>
</protein>
<name>A0A0W0YHM6_9GAMM</name>
<comment type="caution">
    <text evidence="1">The sequence shown here is derived from an EMBL/GenBank/DDBJ whole genome shotgun (WGS) entry which is preliminary data.</text>
</comment>
<accession>A0A0W0YHM6</accession>
<dbReference type="AlphaFoldDB" id="A0A0W0YHM6"/>
<gene>
    <name evidence="1" type="ORF">Lsha_2799</name>
</gene>
<sequence length="286" mass="32844">MIFPFTFTWCLMSHFDMNKLVVLHLYNYMKPKGETDPLSQVEKECQVVKVSTCMRTIYILNSDALTSAKQIQAYEALISFLNKKNHYSAAISFERLEGTKAYEFLLYWMIGGVNPKRLFDDSRIIGDVRAIWNKMLVSQSPRARPLVDLYKPLFFSLFTDSTQLAGLVKLYDRGELSQQLQRACQNCSWAREKGFLNLVSGFNYQYFAQGTHLHHMQTSLEVLEKKIMDKAQLSSSGEVCFFKSNYEITEQQLTAISQRLKAILDLAQLINTMLNDNSDETLSSVG</sequence>
<dbReference type="Proteomes" id="UP000054600">
    <property type="component" value="Unassembled WGS sequence"/>
</dbReference>
<dbReference type="PATRIC" id="fig|1122169.6.peg.3220"/>
<reference evidence="1 2" key="1">
    <citation type="submission" date="2015-11" db="EMBL/GenBank/DDBJ databases">
        <title>Genomic analysis of 38 Legionella species identifies large and diverse effector repertoires.</title>
        <authorList>
            <person name="Burstein D."/>
            <person name="Amaro F."/>
            <person name="Zusman T."/>
            <person name="Lifshitz Z."/>
            <person name="Cohen O."/>
            <person name="Gilbert J.A."/>
            <person name="Pupko T."/>
            <person name="Shuman H.A."/>
            <person name="Segal G."/>
        </authorList>
    </citation>
    <scope>NUCLEOTIDE SEQUENCE [LARGE SCALE GENOMIC DNA]</scope>
    <source>
        <strain evidence="1 2">ATCC 49655</strain>
    </source>
</reference>
<keyword evidence="2" id="KW-1185">Reference proteome</keyword>